<keyword evidence="2" id="KW-1185">Reference proteome</keyword>
<accession>K3X773</accession>
<dbReference type="HOGENOM" id="CLU_1339876_0_0_1"/>
<reference evidence="2" key="1">
    <citation type="journal article" date="2010" name="Genome Biol.">
        <title>Genome sequence of the necrotrophic plant pathogen Pythium ultimum reveals original pathogenicity mechanisms and effector repertoire.</title>
        <authorList>
            <person name="Levesque C.A."/>
            <person name="Brouwer H."/>
            <person name="Cano L."/>
            <person name="Hamilton J.P."/>
            <person name="Holt C."/>
            <person name="Huitema E."/>
            <person name="Raffaele S."/>
            <person name="Robideau G.P."/>
            <person name="Thines M."/>
            <person name="Win J."/>
            <person name="Zerillo M.M."/>
            <person name="Beakes G.W."/>
            <person name="Boore J.L."/>
            <person name="Busam D."/>
            <person name="Dumas B."/>
            <person name="Ferriera S."/>
            <person name="Fuerstenberg S.I."/>
            <person name="Gachon C.M."/>
            <person name="Gaulin E."/>
            <person name="Govers F."/>
            <person name="Grenville-Briggs L."/>
            <person name="Horner N."/>
            <person name="Hostetler J."/>
            <person name="Jiang R.H."/>
            <person name="Johnson J."/>
            <person name="Krajaejun T."/>
            <person name="Lin H."/>
            <person name="Meijer H.J."/>
            <person name="Moore B."/>
            <person name="Morris P."/>
            <person name="Phuntmart V."/>
            <person name="Puiu D."/>
            <person name="Shetty J."/>
            <person name="Stajich J.E."/>
            <person name="Tripathy S."/>
            <person name="Wawra S."/>
            <person name="van West P."/>
            <person name="Whitty B.R."/>
            <person name="Coutinho P.M."/>
            <person name="Henrissat B."/>
            <person name="Martin F."/>
            <person name="Thomas P.D."/>
            <person name="Tyler B.M."/>
            <person name="De Vries R.P."/>
            <person name="Kamoun S."/>
            <person name="Yandell M."/>
            <person name="Tisserat N."/>
            <person name="Buell C.R."/>
        </authorList>
    </citation>
    <scope>NUCLEOTIDE SEQUENCE</scope>
    <source>
        <strain evidence="2">DAOM:BR144</strain>
    </source>
</reference>
<dbReference type="InParanoid" id="K3X773"/>
<reference evidence="1" key="3">
    <citation type="submission" date="2015-02" db="UniProtKB">
        <authorList>
            <consortium name="EnsemblProtists"/>
        </authorList>
    </citation>
    <scope>IDENTIFICATION</scope>
    <source>
        <strain evidence="1">DAOM BR144</strain>
    </source>
</reference>
<protein>
    <recommendedName>
        <fullName evidence="3">BAR domain-containing protein</fullName>
    </recommendedName>
</protein>
<sequence>MDNHFTLLLRNTAYLAEDMVEAQPMCEQVRQRIAAIAEMVADSSAPQCEVIKPTLIDKITEFNAFLGRTTRRQTVFRIASSRTVEEKCLQVHLDLDALLGTIEIPEAYTKTVASWRNQYEDALQTQRAAYNALSQDRIAMMRELRDERDQAEALTLIMYEHKRSDGGYTEAGLKTLSNAFSTIARFSRAQVPAVPKLFVPFYNVH</sequence>
<dbReference type="Proteomes" id="UP000019132">
    <property type="component" value="Unassembled WGS sequence"/>
</dbReference>
<dbReference type="EMBL" id="GL376570">
    <property type="status" value="NOT_ANNOTATED_CDS"/>
    <property type="molecule type" value="Genomic_DNA"/>
</dbReference>
<dbReference type="AlphaFoldDB" id="K3X773"/>
<dbReference type="EnsemblProtists" id="PYU1_T013072">
    <property type="protein sequence ID" value="PYU1_T013072"/>
    <property type="gene ID" value="PYU1_G013045"/>
</dbReference>
<dbReference type="STRING" id="431595.K3X773"/>
<evidence type="ECO:0000313" key="1">
    <source>
        <dbReference type="EnsemblProtists" id="PYU1_T013072"/>
    </source>
</evidence>
<name>K3X773_GLOUD</name>
<evidence type="ECO:0000313" key="2">
    <source>
        <dbReference type="Proteomes" id="UP000019132"/>
    </source>
</evidence>
<reference evidence="2" key="2">
    <citation type="submission" date="2010-04" db="EMBL/GenBank/DDBJ databases">
        <authorList>
            <person name="Buell R."/>
            <person name="Hamilton J."/>
            <person name="Hostetler J."/>
        </authorList>
    </citation>
    <scope>NUCLEOTIDE SEQUENCE [LARGE SCALE GENOMIC DNA]</scope>
    <source>
        <strain evidence="2">DAOM:BR144</strain>
    </source>
</reference>
<evidence type="ECO:0008006" key="3">
    <source>
        <dbReference type="Google" id="ProtNLM"/>
    </source>
</evidence>
<organism evidence="1 2">
    <name type="scientific">Globisporangium ultimum (strain ATCC 200006 / CBS 805.95 / DAOM BR144)</name>
    <name type="common">Pythium ultimum</name>
    <dbReference type="NCBI Taxonomy" id="431595"/>
    <lineage>
        <taxon>Eukaryota</taxon>
        <taxon>Sar</taxon>
        <taxon>Stramenopiles</taxon>
        <taxon>Oomycota</taxon>
        <taxon>Peronosporomycetes</taxon>
        <taxon>Pythiales</taxon>
        <taxon>Pythiaceae</taxon>
        <taxon>Globisporangium</taxon>
    </lineage>
</organism>
<proteinExistence type="predicted"/>
<dbReference type="VEuPathDB" id="FungiDB:PYU1_G013045"/>